<reference evidence="2 3" key="1">
    <citation type="submission" date="2024-03" db="EMBL/GenBank/DDBJ databases">
        <title>Draft genome sequence of Pseudonocardia nematodicida JCM 31783.</title>
        <authorList>
            <person name="Butdee W."/>
            <person name="Duangmal K."/>
        </authorList>
    </citation>
    <scope>NUCLEOTIDE SEQUENCE [LARGE SCALE GENOMIC DNA]</scope>
    <source>
        <strain evidence="2 3">JCM 31783</strain>
    </source>
</reference>
<name>A0ABV1K663_9PSEU</name>
<proteinExistence type="predicted"/>
<organism evidence="2 3">
    <name type="scientific">Pseudonocardia nematodicida</name>
    <dbReference type="NCBI Taxonomy" id="1206997"/>
    <lineage>
        <taxon>Bacteria</taxon>
        <taxon>Bacillati</taxon>
        <taxon>Actinomycetota</taxon>
        <taxon>Actinomycetes</taxon>
        <taxon>Pseudonocardiales</taxon>
        <taxon>Pseudonocardiaceae</taxon>
        <taxon>Pseudonocardia</taxon>
    </lineage>
</organism>
<keyword evidence="1" id="KW-1133">Transmembrane helix</keyword>
<keyword evidence="3" id="KW-1185">Reference proteome</keyword>
<dbReference type="EMBL" id="JBEDNQ010000001">
    <property type="protein sequence ID" value="MEQ3549298.1"/>
    <property type="molecule type" value="Genomic_DNA"/>
</dbReference>
<gene>
    <name evidence="2" type="ORF">WIS52_02340</name>
</gene>
<protein>
    <recommendedName>
        <fullName evidence="4">PH domain-containing protein</fullName>
    </recommendedName>
</protein>
<feature type="transmembrane region" description="Helical" evidence="1">
    <location>
        <begin position="40"/>
        <end position="56"/>
    </location>
</feature>
<evidence type="ECO:0000256" key="1">
    <source>
        <dbReference type="SAM" id="Phobius"/>
    </source>
</evidence>
<keyword evidence="1" id="KW-0812">Transmembrane</keyword>
<evidence type="ECO:0008006" key="4">
    <source>
        <dbReference type="Google" id="ProtNLM"/>
    </source>
</evidence>
<sequence length="167" mass="17522">MSGADVSWSRTLVSRRLLGAGLVALGIAAGLVLLPNEGSPWVAGLLAVLGGWLLLQSRTRVVVDDRGIRVEQPLLRRRLTGAPIDEIEDARSTVLDPTTLAVNGFGVLRSGTTTAFRATRSGEALEAGLTGGRRFLVTVTDSAAAAELLNDVVARNRTRGGNPVDPD</sequence>
<accession>A0ABV1K663</accession>
<dbReference type="RefSeq" id="WP_349296382.1">
    <property type="nucleotide sequence ID" value="NZ_JBEDNQ010000001.1"/>
</dbReference>
<evidence type="ECO:0000313" key="3">
    <source>
        <dbReference type="Proteomes" id="UP001494902"/>
    </source>
</evidence>
<comment type="caution">
    <text evidence="2">The sequence shown here is derived from an EMBL/GenBank/DDBJ whole genome shotgun (WGS) entry which is preliminary data.</text>
</comment>
<feature type="transmembrane region" description="Helical" evidence="1">
    <location>
        <begin position="17"/>
        <end position="34"/>
    </location>
</feature>
<keyword evidence="1" id="KW-0472">Membrane</keyword>
<evidence type="ECO:0000313" key="2">
    <source>
        <dbReference type="EMBL" id="MEQ3549298.1"/>
    </source>
</evidence>
<dbReference type="Proteomes" id="UP001494902">
    <property type="component" value="Unassembled WGS sequence"/>
</dbReference>